<name>A0A1X2I924_9FUNG</name>
<dbReference type="OrthoDB" id="10067079at2759"/>
<dbReference type="GO" id="GO:0004860">
    <property type="term" value="F:protein kinase inhibitor activity"/>
    <property type="evidence" value="ECO:0007669"/>
    <property type="project" value="TreeGrafter"/>
</dbReference>
<dbReference type="PANTHER" id="PTHR13507:SF0">
    <property type="entry name" value="PRKR-INTERACTING PROTEIN 1"/>
    <property type="match status" value="1"/>
</dbReference>
<accession>A0A1X2I924</accession>
<organism evidence="2 3">
    <name type="scientific">Absidia repens</name>
    <dbReference type="NCBI Taxonomy" id="90262"/>
    <lineage>
        <taxon>Eukaryota</taxon>
        <taxon>Fungi</taxon>
        <taxon>Fungi incertae sedis</taxon>
        <taxon>Mucoromycota</taxon>
        <taxon>Mucoromycotina</taxon>
        <taxon>Mucoromycetes</taxon>
        <taxon>Mucorales</taxon>
        <taxon>Cunninghamellaceae</taxon>
        <taxon>Absidia</taxon>
    </lineage>
</organism>
<comment type="caution">
    <text evidence="2">The sequence shown here is derived from an EMBL/GenBank/DDBJ whole genome shotgun (WGS) entry which is preliminary data.</text>
</comment>
<dbReference type="Pfam" id="PF06658">
    <property type="entry name" value="DUF1168"/>
    <property type="match status" value="1"/>
</dbReference>
<protein>
    <recommendedName>
        <fullName evidence="4">DUF1168 domain protein</fullName>
    </recommendedName>
</protein>
<dbReference type="EMBL" id="MCGE01000020">
    <property type="protein sequence ID" value="ORZ11845.1"/>
    <property type="molecule type" value="Genomic_DNA"/>
</dbReference>
<feature type="compositionally biased region" description="Basic and acidic residues" evidence="1">
    <location>
        <begin position="102"/>
        <end position="128"/>
    </location>
</feature>
<feature type="compositionally biased region" description="Basic residues" evidence="1">
    <location>
        <begin position="129"/>
        <end position="140"/>
    </location>
</feature>
<feature type="region of interest" description="Disordered" evidence="1">
    <location>
        <begin position="92"/>
        <end position="161"/>
    </location>
</feature>
<dbReference type="Proteomes" id="UP000193560">
    <property type="component" value="Unassembled WGS sequence"/>
</dbReference>
<feature type="compositionally biased region" description="Basic and acidic residues" evidence="1">
    <location>
        <begin position="141"/>
        <end position="161"/>
    </location>
</feature>
<keyword evidence="3" id="KW-1185">Reference proteome</keyword>
<evidence type="ECO:0008006" key="4">
    <source>
        <dbReference type="Google" id="ProtNLM"/>
    </source>
</evidence>
<evidence type="ECO:0000313" key="3">
    <source>
        <dbReference type="Proteomes" id="UP000193560"/>
    </source>
</evidence>
<feature type="region of interest" description="Disordered" evidence="1">
    <location>
        <begin position="1"/>
        <end position="36"/>
    </location>
</feature>
<proteinExistence type="predicted"/>
<dbReference type="GO" id="GO:0005730">
    <property type="term" value="C:nucleolus"/>
    <property type="evidence" value="ECO:0007669"/>
    <property type="project" value="TreeGrafter"/>
</dbReference>
<dbReference type="STRING" id="90262.A0A1X2I924"/>
<feature type="compositionally biased region" description="Polar residues" evidence="1">
    <location>
        <begin position="1"/>
        <end position="10"/>
    </location>
</feature>
<dbReference type="InterPro" id="IPR009548">
    <property type="entry name" value="Prkrip1"/>
</dbReference>
<evidence type="ECO:0000313" key="2">
    <source>
        <dbReference type="EMBL" id="ORZ11845.1"/>
    </source>
</evidence>
<dbReference type="PANTHER" id="PTHR13507">
    <property type="entry name" value="PRKR-INTERACTING PROTEIN 1"/>
    <property type="match status" value="1"/>
</dbReference>
<evidence type="ECO:0000256" key="1">
    <source>
        <dbReference type="SAM" id="MobiDB-lite"/>
    </source>
</evidence>
<reference evidence="2 3" key="1">
    <citation type="submission" date="2016-07" db="EMBL/GenBank/DDBJ databases">
        <title>Pervasive Adenine N6-methylation of Active Genes in Fungi.</title>
        <authorList>
            <consortium name="DOE Joint Genome Institute"/>
            <person name="Mondo S.J."/>
            <person name="Dannebaum R.O."/>
            <person name="Kuo R.C."/>
            <person name="Labutti K."/>
            <person name="Haridas S."/>
            <person name="Kuo A."/>
            <person name="Salamov A."/>
            <person name="Ahrendt S.R."/>
            <person name="Lipzen A."/>
            <person name="Sullivan W."/>
            <person name="Andreopoulos W.B."/>
            <person name="Clum A."/>
            <person name="Lindquist E."/>
            <person name="Daum C."/>
            <person name="Ramamoorthy G.K."/>
            <person name="Gryganskyi A."/>
            <person name="Culley D."/>
            <person name="Magnuson J.K."/>
            <person name="James T.Y."/>
            <person name="O'Malley M.A."/>
            <person name="Stajich J.E."/>
            <person name="Spatafora J.W."/>
            <person name="Visel A."/>
            <person name="Grigoriev I.V."/>
        </authorList>
    </citation>
    <scope>NUCLEOTIDE SEQUENCE [LARGE SCALE GENOMIC DNA]</scope>
    <source>
        <strain evidence="2 3">NRRL 1336</strain>
    </source>
</reference>
<dbReference type="GO" id="GO:0003725">
    <property type="term" value="F:double-stranded RNA binding"/>
    <property type="evidence" value="ECO:0007669"/>
    <property type="project" value="InterPro"/>
</dbReference>
<dbReference type="AlphaFoldDB" id="A0A1X2I924"/>
<dbReference type="GO" id="GO:0019901">
    <property type="term" value="F:protein kinase binding"/>
    <property type="evidence" value="ECO:0007669"/>
    <property type="project" value="TreeGrafter"/>
</dbReference>
<gene>
    <name evidence="2" type="ORF">BCR42DRAFT_420746</name>
</gene>
<sequence>MASEETAQTVTKKDQDTKEWLSPAQRHNMTETEKRQRQLDRLFSKIDTPVFIPEPKPEKKEHKAKDFVANVSGSSAGAGSGDFHVYRALRRREYTRLGNMESEERKEREKKAYQDEIARKKAEDDERTAKKRARRQKRKQNQSDKSDKDTSKKQKTQDSKD</sequence>